<reference evidence="2" key="1">
    <citation type="journal article" date="2010" name="Genome Res.">
        <title>Population genomic sequencing of Coccidioides fungi reveals recent hybridization and transposon control.</title>
        <authorList>
            <person name="Neafsey D.E."/>
            <person name="Barker B.M."/>
            <person name="Sharpton T.J."/>
            <person name="Stajich J.E."/>
            <person name="Park D.J."/>
            <person name="Whiston E."/>
            <person name="Hung C.-Y."/>
            <person name="McMahan C."/>
            <person name="White J."/>
            <person name="Sykes S."/>
            <person name="Heiman D."/>
            <person name="Young S."/>
            <person name="Zeng Q."/>
            <person name="Abouelleil A."/>
            <person name="Aftuck L."/>
            <person name="Bessette D."/>
            <person name="Brown A."/>
            <person name="FitzGerald M."/>
            <person name="Lui A."/>
            <person name="Macdonald J.P."/>
            <person name="Priest M."/>
            <person name="Orbach M.J."/>
            <person name="Galgiani J.N."/>
            <person name="Kirkland T.N."/>
            <person name="Cole G.T."/>
            <person name="Birren B.W."/>
            <person name="Henn M.R."/>
            <person name="Taylor J.W."/>
            <person name="Rounsley S.D."/>
        </authorList>
    </citation>
    <scope>NUCLEOTIDE SEQUENCE [LARGE SCALE GENOMIC DNA]</scope>
    <source>
        <strain evidence="2">RMSCC 3703</strain>
    </source>
</reference>
<evidence type="ECO:0000313" key="2">
    <source>
        <dbReference type="Proteomes" id="UP000054559"/>
    </source>
</evidence>
<proteinExistence type="predicted"/>
<dbReference type="AlphaFoldDB" id="A0A0J8QV21"/>
<name>A0A0J8QV21_COCIT</name>
<organism evidence="1 2">
    <name type="scientific">Coccidioides immitis RMSCC 3703</name>
    <dbReference type="NCBI Taxonomy" id="454286"/>
    <lineage>
        <taxon>Eukaryota</taxon>
        <taxon>Fungi</taxon>
        <taxon>Dikarya</taxon>
        <taxon>Ascomycota</taxon>
        <taxon>Pezizomycotina</taxon>
        <taxon>Eurotiomycetes</taxon>
        <taxon>Eurotiomycetidae</taxon>
        <taxon>Onygenales</taxon>
        <taxon>Onygenaceae</taxon>
        <taxon>Coccidioides</taxon>
    </lineage>
</organism>
<sequence length="98" mass="10123">MIAGLATEQRKAPSASVSAFFETKSKKFFAAIEKATGYYAKAAHGHPGAPFPFSASAACGISNAYGSSVVLFATWSTPMNMPSLEITSESGVTAASRP</sequence>
<dbReference type="Proteomes" id="UP000054559">
    <property type="component" value="Unassembled WGS sequence"/>
</dbReference>
<evidence type="ECO:0000313" key="1">
    <source>
        <dbReference type="EMBL" id="KMU75103.1"/>
    </source>
</evidence>
<gene>
    <name evidence="1" type="ORF">CISG_04390</name>
</gene>
<accession>A0A0J8QV21</accession>
<dbReference type="EMBL" id="DS268137">
    <property type="protein sequence ID" value="KMU75103.1"/>
    <property type="molecule type" value="Genomic_DNA"/>
</dbReference>
<protein>
    <submittedName>
        <fullName evidence="1">Uncharacterized protein</fullName>
    </submittedName>
</protein>